<dbReference type="WBParaSite" id="GPLIN_000683600">
    <property type="protein sequence ID" value="GPLIN_000683600"/>
    <property type="gene ID" value="GPLIN_000683600"/>
</dbReference>
<organism evidence="1 2">
    <name type="scientific">Globodera pallida</name>
    <name type="common">Potato cyst nematode worm</name>
    <name type="synonym">Heterodera pallida</name>
    <dbReference type="NCBI Taxonomy" id="36090"/>
    <lineage>
        <taxon>Eukaryota</taxon>
        <taxon>Metazoa</taxon>
        <taxon>Ecdysozoa</taxon>
        <taxon>Nematoda</taxon>
        <taxon>Chromadorea</taxon>
        <taxon>Rhabditida</taxon>
        <taxon>Tylenchina</taxon>
        <taxon>Tylenchomorpha</taxon>
        <taxon>Tylenchoidea</taxon>
        <taxon>Heteroderidae</taxon>
        <taxon>Heteroderinae</taxon>
        <taxon>Globodera</taxon>
    </lineage>
</organism>
<reference evidence="1" key="1">
    <citation type="submission" date="2014-05" db="EMBL/GenBank/DDBJ databases">
        <title>The genome and life-stage specific transcriptomes of Globodera pallida elucidate key aspects of plant parasitism by a cyst nematode.</title>
        <authorList>
            <person name="Cotton J.A."/>
            <person name="Lilley C.J."/>
            <person name="Jones L.M."/>
            <person name="Kikuchi T."/>
            <person name="Reid A.J."/>
            <person name="Thorpe P."/>
            <person name="Tsai I.J."/>
            <person name="Beasley H."/>
            <person name="Blok V."/>
            <person name="Cock P.J.A."/>
            <person name="Van den Akker S.E."/>
            <person name="Holroyd N."/>
            <person name="Hunt M."/>
            <person name="Mantelin S."/>
            <person name="Naghra H."/>
            <person name="Pain A."/>
            <person name="Palomares-Rius J.E."/>
            <person name="Zarowiecki M."/>
            <person name="Berriman M."/>
            <person name="Jones J.T."/>
            <person name="Urwin P.E."/>
        </authorList>
    </citation>
    <scope>NUCLEOTIDE SEQUENCE [LARGE SCALE GENOMIC DNA]</scope>
    <source>
        <strain evidence="1">Lindley</strain>
    </source>
</reference>
<dbReference type="AlphaFoldDB" id="A0A183C1U2"/>
<evidence type="ECO:0000313" key="1">
    <source>
        <dbReference type="Proteomes" id="UP000050741"/>
    </source>
</evidence>
<protein>
    <submittedName>
        <fullName evidence="2">DUF223 domain-containing protein</fullName>
    </submittedName>
</protein>
<evidence type="ECO:0000313" key="2">
    <source>
        <dbReference type="WBParaSite" id="GPLIN_000683600"/>
    </source>
</evidence>
<keyword evidence="1" id="KW-1185">Reference proteome</keyword>
<proteinExistence type="predicted"/>
<accession>A0A183C1U2</accession>
<sequence>MYNFASGVHHQQEQPIDFVVGESVFFKFSEVLKMNKCEGVAEMMEQLTAYDVYMTQKCCHCINQQFLLNIAEVVPVYANFLHM</sequence>
<name>A0A183C1U2_GLOPA</name>
<reference evidence="2" key="2">
    <citation type="submission" date="2016-06" db="UniProtKB">
        <authorList>
            <consortium name="WormBaseParasite"/>
        </authorList>
    </citation>
    <scope>IDENTIFICATION</scope>
</reference>
<dbReference type="Proteomes" id="UP000050741">
    <property type="component" value="Unassembled WGS sequence"/>
</dbReference>